<dbReference type="Proteomes" id="UP000688947">
    <property type="component" value="Unassembled WGS sequence"/>
</dbReference>
<proteinExistence type="predicted"/>
<dbReference type="PANTHER" id="PTHR40866:SF1">
    <property type="entry name" value="BED-TYPE DOMAIN-CONTAINING PROTEIN"/>
    <property type="match status" value="1"/>
</dbReference>
<organism evidence="1 2">
    <name type="scientific">Phytophthora cactorum</name>
    <dbReference type="NCBI Taxonomy" id="29920"/>
    <lineage>
        <taxon>Eukaryota</taxon>
        <taxon>Sar</taxon>
        <taxon>Stramenopiles</taxon>
        <taxon>Oomycota</taxon>
        <taxon>Peronosporomycetes</taxon>
        <taxon>Peronosporales</taxon>
        <taxon>Peronosporaceae</taxon>
        <taxon>Phytophthora</taxon>
    </lineage>
</organism>
<dbReference type="EMBL" id="JAENGZ010003074">
    <property type="protein sequence ID" value="KAG6942245.1"/>
    <property type="molecule type" value="Genomic_DNA"/>
</dbReference>
<gene>
    <name evidence="1" type="ORF">JG687_00019172</name>
</gene>
<protein>
    <recommendedName>
        <fullName evidence="3">HAT C-terminal dimerisation domain-containing protein</fullName>
    </recommendedName>
</protein>
<name>A0A8T1TMI5_9STRA</name>
<evidence type="ECO:0008006" key="3">
    <source>
        <dbReference type="Google" id="ProtNLM"/>
    </source>
</evidence>
<dbReference type="PANTHER" id="PTHR40866">
    <property type="entry name" value="BED-TYPE DOMAIN-CONTAINING PROTEIN"/>
    <property type="match status" value="1"/>
</dbReference>
<dbReference type="VEuPathDB" id="FungiDB:PC110_g6741"/>
<evidence type="ECO:0000313" key="1">
    <source>
        <dbReference type="EMBL" id="KAG6942245.1"/>
    </source>
</evidence>
<reference evidence="1" key="1">
    <citation type="submission" date="2021-01" db="EMBL/GenBank/DDBJ databases">
        <title>Phytophthora aleatoria, a newly-described species from Pinus radiata is distinct from Phytophthora cactorum isolates based on comparative genomics.</title>
        <authorList>
            <person name="Mcdougal R."/>
            <person name="Panda P."/>
            <person name="Williams N."/>
            <person name="Studholme D.J."/>
        </authorList>
    </citation>
    <scope>NUCLEOTIDE SEQUENCE</scope>
    <source>
        <strain evidence="1">NZFS 3830</strain>
    </source>
</reference>
<dbReference type="AlphaFoldDB" id="A0A8T1TMI5"/>
<dbReference type="OrthoDB" id="114678at2759"/>
<evidence type="ECO:0000313" key="2">
    <source>
        <dbReference type="Proteomes" id="UP000688947"/>
    </source>
</evidence>
<comment type="caution">
    <text evidence="1">The sequence shown here is derived from an EMBL/GenBank/DDBJ whole genome shotgun (WGS) entry which is preliminary data.</text>
</comment>
<accession>A0A8T1TMI5</accession>
<sequence>MPLSEVDDELTRAIFKWQPTNSKAVKADMITVATKLGTVIAEEMGIVFGVMLQRYGAIRPQIQLVEAVEDLVPSAGDHKKLVGLLKHLEKLDSVYKRLQCEATTMSEIIQQGGVKRRQMERAVYSPLAALVPPTLNTCERFFSECKMILTLQRSCMLPAHFEMLMFLRANKDMWDVTSLA</sequence>